<comment type="similarity">
    <text evidence="1">Belongs to the nitroreductase family.</text>
</comment>
<dbReference type="PANTHER" id="PTHR43673">
    <property type="entry name" value="NAD(P)H NITROREDUCTASE YDGI-RELATED"/>
    <property type="match status" value="1"/>
</dbReference>
<dbReference type="KEGG" id="ril:CRIB_628"/>
<dbReference type="Gene3D" id="3.40.109.10">
    <property type="entry name" value="NADH Oxidase"/>
    <property type="match status" value="1"/>
</dbReference>
<dbReference type="InterPro" id="IPR000415">
    <property type="entry name" value="Nitroreductase-like"/>
</dbReference>
<evidence type="ECO:0000256" key="2">
    <source>
        <dbReference type="ARBA" id="ARBA00022723"/>
    </source>
</evidence>
<dbReference type="Pfam" id="PF00881">
    <property type="entry name" value="Nitroreductase"/>
    <property type="match status" value="1"/>
</dbReference>
<dbReference type="Pfam" id="PF13237">
    <property type="entry name" value="Fer4_10"/>
    <property type="match status" value="1"/>
</dbReference>
<gene>
    <name evidence="7" type="ORF">CRIB_628</name>
</gene>
<evidence type="ECO:0000313" key="8">
    <source>
        <dbReference type="Proteomes" id="UP000245622"/>
    </source>
</evidence>
<dbReference type="RefSeq" id="WP_180703105.1">
    <property type="nucleotide sequence ID" value="NZ_CAPEHT010000018.1"/>
</dbReference>
<keyword evidence="4" id="KW-0408">Iron</keyword>
<evidence type="ECO:0000256" key="3">
    <source>
        <dbReference type="ARBA" id="ARBA00023002"/>
    </source>
</evidence>
<dbReference type="GO" id="GO:0016491">
    <property type="term" value="F:oxidoreductase activity"/>
    <property type="evidence" value="ECO:0007669"/>
    <property type="project" value="UniProtKB-KW"/>
</dbReference>
<evidence type="ECO:0000259" key="6">
    <source>
        <dbReference type="PROSITE" id="PS51379"/>
    </source>
</evidence>
<dbReference type="EMBL" id="LN555523">
    <property type="protein sequence ID" value="CED93381.1"/>
    <property type="molecule type" value="Genomic_DNA"/>
</dbReference>
<sequence length="273" mass="31225">MFNINKEKCITCKQCINDCPVNDIVLKDNKACVKNESCLKCGHCVAICPTKAVSTNDYNMDDVIEYEKKDFAIDSDNLLNFIKFRRSVRNFKNKKIEKEKIEKIIEAGRFTQTSTNSQDVSYTVVINKLDELKDLAFKALNKKGEYILNNLTPETEYLKRYATLWTYFYKMYKEDPIKNDKLLFNAPAVIIVTANNELNGALAASKMDLMVDALGLGTFYSGFLQIATDGNNEILDLLKINNKKKVVACMVIGYPNVKYKRTVPRKDAEINWI</sequence>
<dbReference type="AlphaFoldDB" id="A0A1V1HZI1"/>
<keyword evidence="8" id="KW-1185">Reference proteome</keyword>
<keyword evidence="3" id="KW-0560">Oxidoreductase</keyword>
<dbReference type="InterPro" id="IPR029479">
    <property type="entry name" value="Nitroreductase"/>
</dbReference>
<dbReference type="SUPFAM" id="SSF54862">
    <property type="entry name" value="4Fe-4S ferredoxins"/>
    <property type="match status" value="1"/>
</dbReference>
<dbReference type="SUPFAM" id="SSF55469">
    <property type="entry name" value="FMN-dependent nitroreductase-like"/>
    <property type="match status" value="1"/>
</dbReference>
<evidence type="ECO:0000256" key="5">
    <source>
        <dbReference type="ARBA" id="ARBA00023014"/>
    </source>
</evidence>
<feature type="domain" description="4Fe-4S ferredoxin-type" evidence="6">
    <location>
        <begin position="1"/>
        <end position="29"/>
    </location>
</feature>
<dbReference type="Gene3D" id="3.30.70.20">
    <property type="match status" value="1"/>
</dbReference>
<dbReference type="PROSITE" id="PS00198">
    <property type="entry name" value="4FE4S_FER_1"/>
    <property type="match status" value="1"/>
</dbReference>
<dbReference type="PANTHER" id="PTHR43673:SF10">
    <property type="entry name" value="NADH DEHYDROGENASE_NAD(P)H NITROREDUCTASE XCC3605-RELATED"/>
    <property type="match status" value="1"/>
</dbReference>
<keyword evidence="5" id="KW-0411">Iron-sulfur</keyword>
<dbReference type="GO" id="GO:0046872">
    <property type="term" value="F:metal ion binding"/>
    <property type="evidence" value="ECO:0007669"/>
    <property type="project" value="UniProtKB-KW"/>
</dbReference>
<accession>A0A1V1HZI1</accession>
<evidence type="ECO:0000256" key="1">
    <source>
        <dbReference type="ARBA" id="ARBA00007118"/>
    </source>
</evidence>
<dbReference type="InterPro" id="IPR017900">
    <property type="entry name" value="4Fe4S_Fe_S_CS"/>
</dbReference>
<dbReference type="InterPro" id="IPR017896">
    <property type="entry name" value="4Fe4S_Fe-S-bd"/>
</dbReference>
<keyword evidence="2" id="KW-0479">Metal-binding</keyword>
<dbReference type="GO" id="GO:0051536">
    <property type="term" value="F:iron-sulfur cluster binding"/>
    <property type="evidence" value="ECO:0007669"/>
    <property type="project" value="UniProtKB-KW"/>
</dbReference>
<dbReference type="Proteomes" id="UP000245622">
    <property type="component" value="Chromosome 1"/>
</dbReference>
<feature type="domain" description="4Fe-4S ferredoxin-type" evidence="6">
    <location>
        <begin position="30"/>
        <end position="58"/>
    </location>
</feature>
<name>A0A1V1HZI1_9FIRM</name>
<evidence type="ECO:0000313" key="7">
    <source>
        <dbReference type="EMBL" id="CED93381.1"/>
    </source>
</evidence>
<dbReference type="GeneID" id="82204810"/>
<reference evidence="7 8" key="1">
    <citation type="submission" date="2014-04" db="EMBL/GenBank/DDBJ databases">
        <authorList>
            <person name="Hornung B.V."/>
        </authorList>
    </citation>
    <scope>NUCLEOTIDE SEQUENCE [LARGE SCALE GENOMIC DNA]</scope>
    <source>
        <strain evidence="7 8">CRIB</strain>
    </source>
</reference>
<proteinExistence type="inferred from homology"/>
<dbReference type="PROSITE" id="PS51379">
    <property type="entry name" value="4FE4S_FER_2"/>
    <property type="match status" value="2"/>
</dbReference>
<protein>
    <submittedName>
        <fullName evidence="7">4Fe-4S binding domain protein</fullName>
    </submittedName>
</protein>
<evidence type="ECO:0000256" key="4">
    <source>
        <dbReference type="ARBA" id="ARBA00023004"/>
    </source>
</evidence>
<organism evidence="7 8">
    <name type="scientific">Romboutsia ilealis</name>
    <dbReference type="NCBI Taxonomy" id="1115758"/>
    <lineage>
        <taxon>Bacteria</taxon>
        <taxon>Bacillati</taxon>
        <taxon>Bacillota</taxon>
        <taxon>Clostridia</taxon>
        <taxon>Peptostreptococcales</taxon>
        <taxon>Peptostreptococcaceae</taxon>
        <taxon>Romboutsia</taxon>
    </lineage>
</organism>